<keyword evidence="1" id="KW-0697">Rotamase</keyword>
<dbReference type="SUPFAM" id="SSF54534">
    <property type="entry name" value="FKBP-like"/>
    <property type="match status" value="1"/>
</dbReference>
<evidence type="ECO:0000259" key="2">
    <source>
        <dbReference type="PROSITE" id="PS50198"/>
    </source>
</evidence>
<sequence>MRLFILFFVLSTSFIQSQNASKELDAITDTSQAETYISEKGSKKNKLITFNEAKHKTRLAQELLKKRVGGKTTVETDFEHVHYKVVEKYNVSHYRVSYILLNGKGKTQDEINDVRDQIIDKYKKKLYSFAQLAKQYSISRNATRGGDTGWFTEGRLSATLESAIINDTHALNDIFKIDDVEKDSYYIVLKTHEPENIKEIKVLKVVEPK</sequence>
<keyword evidence="4" id="KW-1185">Reference proteome</keyword>
<dbReference type="Pfam" id="PF13616">
    <property type="entry name" value="Rotamase_3"/>
    <property type="match status" value="1"/>
</dbReference>
<dbReference type="Gene3D" id="3.10.50.40">
    <property type="match status" value="1"/>
</dbReference>
<protein>
    <recommendedName>
        <fullName evidence="2">PpiC domain-containing protein</fullName>
    </recommendedName>
</protein>
<dbReference type="InterPro" id="IPR046357">
    <property type="entry name" value="PPIase_dom_sf"/>
</dbReference>
<organism evidence="3 4">
    <name type="scientific">Corallibacter vietnamensis</name>
    <dbReference type="NCBI Taxonomy" id="904130"/>
    <lineage>
        <taxon>Bacteria</taxon>
        <taxon>Pseudomonadati</taxon>
        <taxon>Bacteroidota</taxon>
        <taxon>Flavobacteriia</taxon>
        <taxon>Flavobacteriales</taxon>
        <taxon>Flavobacteriaceae</taxon>
        <taxon>Corallibacter</taxon>
    </lineage>
</organism>
<feature type="domain" description="PpiC" evidence="2">
    <location>
        <begin position="91"/>
        <end position="164"/>
    </location>
</feature>
<accession>A0ABP7HA60</accession>
<gene>
    <name evidence="3" type="ORF">GCM10022271_22330</name>
</gene>
<reference evidence="4" key="1">
    <citation type="journal article" date="2019" name="Int. J. Syst. Evol. Microbiol.">
        <title>The Global Catalogue of Microorganisms (GCM) 10K type strain sequencing project: providing services to taxonomists for standard genome sequencing and annotation.</title>
        <authorList>
            <consortium name="The Broad Institute Genomics Platform"/>
            <consortium name="The Broad Institute Genome Sequencing Center for Infectious Disease"/>
            <person name="Wu L."/>
            <person name="Ma J."/>
        </authorList>
    </citation>
    <scope>NUCLEOTIDE SEQUENCE [LARGE SCALE GENOMIC DNA]</scope>
    <source>
        <strain evidence="4">JCM 17525</strain>
    </source>
</reference>
<keyword evidence="1" id="KW-0413">Isomerase</keyword>
<dbReference type="InterPro" id="IPR000297">
    <property type="entry name" value="PPIase_PpiC"/>
</dbReference>
<comment type="caution">
    <text evidence="3">The sequence shown here is derived from an EMBL/GenBank/DDBJ whole genome shotgun (WGS) entry which is preliminary data.</text>
</comment>
<proteinExistence type="predicted"/>
<evidence type="ECO:0000256" key="1">
    <source>
        <dbReference type="PROSITE-ProRule" id="PRU00278"/>
    </source>
</evidence>
<dbReference type="RefSeq" id="WP_344730620.1">
    <property type="nucleotide sequence ID" value="NZ_BAABBI010000003.1"/>
</dbReference>
<evidence type="ECO:0000313" key="3">
    <source>
        <dbReference type="EMBL" id="GAA3789380.1"/>
    </source>
</evidence>
<dbReference type="PROSITE" id="PS50198">
    <property type="entry name" value="PPIC_PPIASE_2"/>
    <property type="match status" value="1"/>
</dbReference>
<evidence type="ECO:0000313" key="4">
    <source>
        <dbReference type="Proteomes" id="UP001501456"/>
    </source>
</evidence>
<dbReference type="EMBL" id="BAABBI010000003">
    <property type="protein sequence ID" value="GAA3789380.1"/>
    <property type="molecule type" value="Genomic_DNA"/>
</dbReference>
<dbReference type="Proteomes" id="UP001501456">
    <property type="component" value="Unassembled WGS sequence"/>
</dbReference>
<name>A0ABP7HA60_9FLAO</name>